<dbReference type="EMBL" id="HBHP01029447">
    <property type="protein sequence ID" value="CAD9774170.1"/>
    <property type="molecule type" value="Transcribed_RNA"/>
</dbReference>
<feature type="compositionally biased region" description="Basic and acidic residues" evidence="1">
    <location>
        <begin position="239"/>
        <end position="250"/>
    </location>
</feature>
<dbReference type="AlphaFoldDB" id="A0A7S2U0H7"/>
<feature type="region of interest" description="Disordered" evidence="1">
    <location>
        <begin position="223"/>
        <end position="250"/>
    </location>
</feature>
<name>A0A7S2U0H7_9EUKA</name>
<sequence>MDFSYNMNTAWDHSDPNTPTLEISREFSPRKSNNAQFDSLLLSPVEKLSKIMPEDDVWRSFVGGQSPNGNQHFSEADFTKPNTFDVEGLIVHGEEKETFVPNLERKRVKPEKKAMEEETTTNFYYKDRKYIGPTKANRPNYKAKQAWEWDVYPHGISKQNGKLRVQIKQKGVNPTYPSFPNTMQGLLDAAMFRDREAMRLLEAGILVRVPKFNFEHPEYAETIKSKSGRKRRRGRKTPSKTEAKTQMKTDKEERIFDKSATIQDLPMSADPFDVFSGDAFSMSAFAPASEFTTGTDSWTMDGIDGMMPL</sequence>
<reference evidence="2" key="1">
    <citation type="submission" date="2021-01" db="EMBL/GenBank/DDBJ databases">
        <authorList>
            <person name="Corre E."/>
            <person name="Pelletier E."/>
            <person name="Niang G."/>
            <person name="Scheremetjew M."/>
            <person name="Finn R."/>
            <person name="Kale V."/>
            <person name="Holt S."/>
            <person name="Cochrane G."/>
            <person name="Meng A."/>
            <person name="Brown T."/>
            <person name="Cohen L."/>
        </authorList>
    </citation>
    <scope>NUCLEOTIDE SEQUENCE</scope>
    <source>
        <strain evidence="2">CCMP622</strain>
    </source>
</reference>
<gene>
    <name evidence="2" type="ORF">LSP00402_LOCUS18163</name>
</gene>
<protein>
    <submittedName>
        <fullName evidence="2">Uncharacterized protein</fullName>
    </submittedName>
</protein>
<organism evidence="2">
    <name type="scientific">Lotharella oceanica</name>
    <dbReference type="NCBI Taxonomy" id="641309"/>
    <lineage>
        <taxon>Eukaryota</taxon>
        <taxon>Sar</taxon>
        <taxon>Rhizaria</taxon>
        <taxon>Cercozoa</taxon>
        <taxon>Chlorarachniophyceae</taxon>
        <taxon>Lotharella</taxon>
    </lineage>
</organism>
<accession>A0A7S2U0H7</accession>
<evidence type="ECO:0000256" key="1">
    <source>
        <dbReference type="SAM" id="MobiDB-lite"/>
    </source>
</evidence>
<feature type="compositionally biased region" description="Basic residues" evidence="1">
    <location>
        <begin position="226"/>
        <end position="238"/>
    </location>
</feature>
<proteinExistence type="predicted"/>
<evidence type="ECO:0000313" key="2">
    <source>
        <dbReference type="EMBL" id="CAD9774170.1"/>
    </source>
</evidence>